<accession>A0A2V1DQN1</accession>
<feature type="compositionally biased region" description="Polar residues" evidence="1">
    <location>
        <begin position="72"/>
        <end position="85"/>
    </location>
</feature>
<organism evidence="2 3">
    <name type="scientific">Periconia macrospinosa</name>
    <dbReference type="NCBI Taxonomy" id="97972"/>
    <lineage>
        <taxon>Eukaryota</taxon>
        <taxon>Fungi</taxon>
        <taxon>Dikarya</taxon>
        <taxon>Ascomycota</taxon>
        <taxon>Pezizomycotina</taxon>
        <taxon>Dothideomycetes</taxon>
        <taxon>Pleosporomycetidae</taxon>
        <taxon>Pleosporales</taxon>
        <taxon>Massarineae</taxon>
        <taxon>Periconiaceae</taxon>
        <taxon>Periconia</taxon>
    </lineage>
</organism>
<reference evidence="2 3" key="1">
    <citation type="journal article" date="2018" name="Sci. Rep.">
        <title>Comparative genomics provides insights into the lifestyle and reveals functional heterogeneity of dark septate endophytic fungi.</title>
        <authorList>
            <person name="Knapp D.G."/>
            <person name="Nemeth J.B."/>
            <person name="Barry K."/>
            <person name="Hainaut M."/>
            <person name="Henrissat B."/>
            <person name="Johnson J."/>
            <person name="Kuo A."/>
            <person name="Lim J.H.P."/>
            <person name="Lipzen A."/>
            <person name="Nolan M."/>
            <person name="Ohm R.A."/>
            <person name="Tamas L."/>
            <person name="Grigoriev I.V."/>
            <person name="Spatafora J.W."/>
            <person name="Nagy L.G."/>
            <person name="Kovacs G.M."/>
        </authorList>
    </citation>
    <scope>NUCLEOTIDE SEQUENCE [LARGE SCALE GENOMIC DNA]</scope>
    <source>
        <strain evidence="2 3">DSE2036</strain>
    </source>
</reference>
<gene>
    <name evidence="2" type="ORF">DM02DRAFT_708506</name>
</gene>
<dbReference type="Proteomes" id="UP000244855">
    <property type="component" value="Unassembled WGS sequence"/>
</dbReference>
<sequence length="250" mass="28144">MVFDHNFRFIYRTTEVLLSASHLHTLSNYTTRFKLLSRIIFKMPMNGTQSRYRANRKCRVASSRGFKEQPNETETPNDLTGSGSRNAVVLHKTTQPENAESRRKEDVNNDGIPHENHSQSPISSATEEIPSQPAREMYQALLEQRGVLRVTNGDACESEHSSESDGDDFLGDTISSEWEYIGRNELSNIVSVPAPNDALSEMAPLRRMTLPFNSTHIYPAPKIYYSEYESASSPTDHPAPTVHESGARKL</sequence>
<evidence type="ECO:0000313" key="3">
    <source>
        <dbReference type="Proteomes" id="UP000244855"/>
    </source>
</evidence>
<dbReference type="AlphaFoldDB" id="A0A2V1DQN1"/>
<proteinExistence type="predicted"/>
<feature type="region of interest" description="Disordered" evidence="1">
    <location>
        <begin position="61"/>
        <end position="130"/>
    </location>
</feature>
<name>A0A2V1DQN1_9PLEO</name>
<protein>
    <submittedName>
        <fullName evidence="2">Uncharacterized protein</fullName>
    </submittedName>
</protein>
<feature type="compositionally biased region" description="Basic and acidic residues" evidence="1">
    <location>
        <begin position="99"/>
        <end position="117"/>
    </location>
</feature>
<evidence type="ECO:0000256" key="1">
    <source>
        <dbReference type="SAM" id="MobiDB-lite"/>
    </source>
</evidence>
<keyword evidence="3" id="KW-1185">Reference proteome</keyword>
<dbReference type="EMBL" id="KZ805374">
    <property type="protein sequence ID" value="PVI00411.1"/>
    <property type="molecule type" value="Genomic_DNA"/>
</dbReference>
<feature type="region of interest" description="Disordered" evidence="1">
    <location>
        <begin position="229"/>
        <end position="250"/>
    </location>
</feature>
<evidence type="ECO:0000313" key="2">
    <source>
        <dbReference type="EMBL" id="PVI00411.1"/>
    </source>
</evidence>